<feature type="compositionally biased region" description="Basic residues" evidence="1">
    <location>
        <begin position="17"/>
        <end position="26"/>
    </location>
</feature>
<feature type="compositionally biased region" description="Acidic residues" evidence="1">
    <location>
        <begin position="42"/>
        <end position="51"/>
    </location>
</feature>
<name>A0ABQ1F6X6_SPHSA</name>
<comment type="caution">
    <text evidence="2">The sequence shown here is derived from an EMBL/GenBank/DDBJ whole genome shotgun (WGS) entry which is preliminary data.</text>
</comment>
<evidence type="ECO:0000313" key="2">
    <source>
        <dbReference type="EMBL" id="GGA00402.1"/>
    </source>
</evidence>
<protein>
    <submittedName>
        <fullName evidence="2">Uncharacterized protein</fullName>
    </submittedName>
</protein>
<gene>
    <name evidence="2" type="ORF">GCM10019071_33690</name>
</gene>
<sequence length="82" mass="9061">MPKFDEGRPEFLERKPRAPRQGHRVRVGAIVSDIRTPFDSQSLEDDAESETGGDMKDLPKAVSVPTGEQKHLDHPGLIAEPS</sequence>
<keyword evidence="3" id="KW-1185">Reference proteome</keyword>
<organism evidence="2 3">
    <name type="scientific">Sphingobium fuliginis (strain ATCC 27551)</name>
    <dbReference type="NCBI Taxonomy" id="336203"/>
    <lineage>
        <taxon>Bacteria</taxon>
        <taxon>Pseudomonadati</taxon>
        <taxon>Pseudomonadota</taxon>
        <taxon>Alphaproteobacteria</taxon>
        <taxon>Sphingomonadales</taxon>
        <taxon>Sphingomonadaceae</taxon>
        <taxon>Sphingobium</taxon>
    </lineage>
</organism>
<evidence type="ECO:0000256" key="1">
    <source>
        <dbReference type="SAM" id="MobiDB-lite"/>
    </source>
</evidence>
<proteinExistence type="predicted"/>
<dbReference type="Proteomes" id="UP000628109">
    <property type="component" value="Unassembled WGS sequence"/>
</dbReference>
<dbReference type="EMBL" id="BMDU01000008">
    <property type="protein sequence ID" value="GGA00402.1"/>
    <property type="molecule type" value="Genomic_DNA"/>
</dbReference>
<feature type="compositionally biased region" description="Basic and acidic residues" evidence="1">
    <location>
        <begin position="1"/>
        <end position="16"/>
    </location>
</feature>
<reference evidence="3" key="1">
    <citation type="journal article" date="2019" name="Int. J. Syst. Evol. Microbiol.">
        <title>The Global Catalogue of Microorganisms (GCM) 10K type strain sequencing project: providing services to taxonomists for standard genome sequencing and annotation.</title>
        <authorList>
            <consortium name="The Broad Institute Genomics Platform"/>
            <consortium name="The Broad Institute Genome Sequencing Center for Infectious Disease"/>
            <person name="Wu L."/>
            <person name="Ma J."/>
        </authorList>
    </citation>
    <scope>NUCLEOTIDE SEQUENCE [LARGE SCALE GENOMIC DNA]</scope>
    <source>
        <strain evidence="3">CCM 7327</strain>
    </source>
</reference>
<accession>A0ABQ1F6X6</accession>
<feature type="region of interest" description="Disordered" evidence="1">
    <location>
        <begin position="1"/>
        <end position="82"/>
    </location>
</feature>
<evidence type="ECO:0000313" key="3">
    <source>
        <dbReference type="Proteomes" id="UP000628109"/>
    </source>
</evidence>